<comment type="caution">
    <text evidence="1">The sequence shown here is derived from an EMBL/GenBank/DDBJ whole genome shotgun (WGS) entry which is preliminary data.</text>
</comment>
<dbReference type="EMBL" id="JAVRBG010000017">
    <property type="protein sequence ID" value="MDT0295698.1"/>
    <property type="molecule type" value="Genomic_DNA"/>
</dbReference>
<sequence length="40" mass="4609">MGLTYLSLGLIQQGVGRHTQAIRYFEKRIEIYDKEPSSPI</sequence>
<keyword evidence="2" id="KW-1185">Reference proteome</keyword>
<protein>
    <submittedName>
        <fullName evidence="1">Tetratricopeptide repeat protein</fullName>
    </submittedName>
</protein>
<evidence type="ECO:0000313" key="1">
    <source>
        <dbReference type="EMBL" id="MDT0295698.1"/>
    </source>
</evidence>
<gene>
    <name evidence="1" type="ORF">RLT85_13785</name>
</gene>
<organism evidence="1 2">
    <name type="scientific">Mesonia ostreae</name>
    <dbReference type="NCBI Taxonomy" id="861110"/>
    <lineage>
        <taxon>Bacteria</taxon>
        <taxon>Pseudomonadati</taxon>
        <taxon>Bacteroidota</taxon>
        <taxon>Flavobacteriia</taxon>
        <taxon>Flavobacteriales</taxon>
        <taxon>Flavobacteriaceae</taxon>
        <taxon>Mesonia</taxon>
    </lineage>
</organism>
<name>A0ABU2KLV0_9FLAO</name>
<dbReference type="RefSeq" id="WP_311402627.1">
    <property type="nucleotide sequence ID" value="NZ_JAVRBG010000017.1"/>
</dbReference>
<proteinExistence type="predicted"/>
<evidence type="ECO:0000313" key="2">
    <source>
        <dbReference type="Proteomes" id="UP001182991"/>
    </source>
</evidence>
<accession>A0ABU2KLV0</accession>
<dbReference type="Proteomes" id="UP001182991">
    <property type="component" value="Unassembled WGS sequence"/>
</dbReference>
<reference evidence="2" key="1">
    <citation type="submission" date="2023-07" db="EMBL/GenBank/DDBJ databases">
        <title>Isolating and identifying novel microbial strains from the Mariana Trench.</title>
        <authorList>
            <person name="Fu H."/>
        </authorList>
    </citation>
    <scope>NUCLEOTIDE SEQUENCE [LARGE SCALE GENOMIC DNA]</scope>
    <source>
        <strain evidence="2">T-y2</strain>
    </source>
</reference>